<evidence type="ECO:0000256" key="3">
    <source>
        <dbReference type="ARBA" id="ARBA00010982"/>
    </source>
</evidence>
<dbReference type="InterPro" id="IPR016039">
    <property type="entry name" value="Thiolase-like"/>
</dbReference>
<gene>
    <name evidence="11" type="ORF">NW755_010611</name>
</gene>
<dbReference type="InterPro" id="IPR050215">
    <property type="entry name" value="Thiolase-like_sf_Thiolase"/>
</dbReference>
<feature type="domain" description="Thiolase C-terminal" evidence="10">
    <location>
        <begin position="102"/>
        <end position="222"/>
    </location>
</feature>
<dbReference type="Pfam" id="PF02803">
    <property type="entry name" value="Thiolase_C"/>
    <property type="match status" value="1"/>
</dbReference>
<dbReference type="SUPFAM" id="SSF53901">
    <property type="entry name" value="Thiolase-like"/>
    <property type="match status" value="2"/>
</dbReference>
<dbReference type="InterPro" id="IPR020610">
    <property type="entry name" value="Thiolase_AS"/>
</dbReference>
<dbReference type="InterPro" id="IPR002155">
    <property type="entry name" value="Thiolase"/>
</dbReference>
<protein>
    <recommendedName>
        <fullName evidence="6">acetyl-CoA C-acyltransferase</fullName>
        <ecNumber evidence="6">2.3.1.16</ecNumber>
    </recommendedName>
</protein>
<feature type="domain" description="Thiolase N-terminal" evidence="9">
    <location>
        <begin position="2"/>
        <end position="88"/>
    </location>
</feature>
<name>A0A9W8QZ77_9HYPO</name>
<dbReference type="GO" id="GO:0006635">
    <property type="term" value="P:fatty acid beta-oxidation"/>
    <property type="evidence" value="ECO:0007669"/>
    <property type="project" value="TreeGrafter"/>
</dbReference>
<keyword evidence="12" id="KW-1185">Reference proteome</keyword>
<dbReference type="EC" id="2.3.1.16" evidence="6"/>
<keyword evidence="4 8" id="KW-0808">Transferase</keyword>
<evidence type="ECO:0000256" key="5">
    <source>
        <dbReference type="ARBA" id="ARBA00023315"/>
    </source>
</evidence>
<dbReference type="InterPro" id="IPR020617">
    <property type="entry name" value="Thiolase_C"/>
</dbReference>
<dbReference type="Proteomes" id="UP001152087">
    <property type="component" value="Unassembled WGS sequence"/>
</dbReference>
<evidence type="ECO:0000256" key="8">
    <source>
        <dbReference type="RuleBase" id="RU003557"/>
    </source>
</evidence>
<evidence type="ECO:0000256" key="6">
    <source>
        <dbReference type="ARBA" id="ARBA00024073"/>
    </source>
</evidence>
<comment type="cofactor">
    <cofactor evidence="1">
        <name>K(+)</name>
        <dbReference type="ChEBI" id="CHEBI:29103"/>
    </cofactor>
</comment>
<evidence type="ECO:0000313" key="12">
    <source>
        <dbReference type="Proteomes" id="UP001152087"/>
    </source>
</evidence>
<dbReference type="PANTHER" id="PTHR43853">
    <property type="entry name" value="3-KETOACYL-COA THIOLASE, PEROXISOMAL"/>
    <property type="match status" value="1"/>
</dbReference>
<keyword evidence="5 8" id="KW-0012">Acyltransferase</keyword>
<dbReference type="PANTHER" id="PTHR43853:SF5">
    <property type="entry name" value="ACETYL-COA C-ACETYLTRANSFERASE"/>
    <property type="match status" value="1"/>
</dbReference>
<organism evidence="11 12">
    <name type="scientific">Fusarium falciforme</name>
    <dbReference type="NCBI Taxonomy" id="195108"/>
    <lineage>
        <taxon>Eukaryota</taxon>
        <taxon>Fungi</taxon>
        <taxon>Dikarya</taxon>
        <taxon>Ascomycota</taxon>
        <taxon>Pezizomycotina</taxon>
        <taxon>Sordariomycetes</taxon>
        <taxon>Hypocreomycetidae</taxon>
        <taxon>Hypocreales</taxon>
        <taxon>Nectriaceae</taxon>
        <taxon>Fusarium</taxon>
        <taxon>Fusarium solani species complex</taxon>
    </lineage>
</organism>
<comment type="caution">
    <text evidence="11">The sequence shown here is derived from an EMBL/GenBank/DDBJ whole genome shotgun (WGS) entry which is preliminary data.</text>
</comment>
<dbReference type="CDD" id="cd00751">
    <property type="entry name" value="thiolase"/>
    <property type="match status" value="1"/>
</dbReference>
<comment type="similarity">
    <text evidence="3 8">Belongs to the thiolase-like superfamily. Thiolase family.</text>
</comment>
<evidence type="ECO:0000256" key="1">
    <source>
        <dbReference type="ARBA" id="ARBA00001958"/>
    </source>
</evidence>
<evidence type="ECO:0000259" key="10">
    <source>
        <dbReference type="Pfam" id="PF02803"/>
    </source>
</evidence>
<comment type="catalytic activity">
    <reaction evidence="7">
        <text>an acyl-CoA + acetyl-CoA = a 3-oxoacyl-CoA + CoA</text>
        <dbReference type="Rhea" id="RHEA:21564"/>
        <dbReference type="ChEBI" id="CHEBI:57287"/>
        <dbReference type="ChEBI" id="CHEBI:57288"/>
        <dbReference type="ChEBI" id="CHEBI:58342"/>
        <dbReference type="ChEBI" id="CHEBI:90726"/>
        <dbReference type="EC" id="2.3.1.16"/>
    </reaction>
</comment>
<dbReference type="NCBIfam" id="TIGR01930">
    <property type="entry name" value="AcCoA-C-Actrans"/>
    <property type="match status" value="1"/>
</dbReference>
<dbReference type="EMBL" id="JAOQAV010000036">
    <property type="protein sequence ID" value="KAJ4182226.1"/>
    <property type="molecule type" value="Genomic_DNA"/>
</dbReference>
<dbReference type="InterPro" id="IPR020616">
    <property type="entry name" value="Thiolase_N"/>
</dbReference>
<dbReference type="GO" id="GO:0010124">
    <property type="term" value="P:phenylacetate catabolic process"/>
    <property type="evidence" value="ECO:0007669"/>
    <property type="project" value="TreeGrafter"/>
</dbReference>
<dbReference type="InterPro" id="IPR020613">
    <property type="entry name" value="Thiolase_CS"/>
</dbReference>
<dbReference type="PROSITE" id="PS00099">
    <property type="entry name" value="THIOLASE_3"/>
    <property type="match status" value="1"/>
</dbReference>
<reference evidence="11" key="1">
    <citation type="submission" date="2022-09" db="EMBL/GenBank/DDBJ databases">
        <title>Fusarium specimens isolated from Avocado Roots.</title>
        <authorList>
            <person name="Stajich J."/>
            <person name="Roper C."/>
            <person name="Heimlech-Rivalta G."/>
        </authorList>
    </citation>
    <scope>NUCLEOTIDE SEQUENCE</scope>
    <source>
        <strain evidence="11">A02</strain>
    </source>
</reference>
<dbReference type="GO" id="GO:0005777">
    <property type="term" value="C:peroxisome"/>
    <property type="evidence" value="ECO:0007669"/>
    <property type="project" value="TreeGrafter"/>
</dbReference>
<dbReference type="Pfam" id="PF00108">
    <property type="entry name" value="Thiolase_N"/>
    <property type="match status" value="1"/>
</dbReference>
<comment type="pathway">
    <text evidence="2">Lipid metabolism; fatty acid metabolism.</text>
</comment>
<accession>A0A9W8QZ77</accession>
<evidence type="ECO:0000259" key="9">
    <source>
        <dbReference type="Pfam" id="PF00108"/>
    </source>
</evidence>
<dbReference type="AlphaFoldDB" id="A0A9W8QZ77"/>
<dbReference type="Gene3D" id="3.40.47.10">
    <property type="match status" value="2"/>
</dbReference>
<evidence type="ECO:0000256" key="7">
    <source>
        <dbReference type="ARBA" id="ARBA00047605"/>
    </source>
</evidence>
<proteinExistence type="inferred from homology"/>
<evidence type="ECO:0000256" key="4">
    <source>
        <dbReference type="ARBA" id="ARBA00022679"/>
    </source>
</evidence>
<evidence type="ECO:0000313" key="11">
    <source>
        <dbReference type="EMBL" id="KAJ4182226.1"/>
    </source>
</evidence>
<evidence type="ECO:0000256" key="2">
    <source>
        <dbReference type="ARBA" id="ARBA00004872"/>
    </source>
</evidence>
<dbReference type="GO" id="GO:0003988">
    <property type="term" value="F:acetyl-CoA C-acyltransferase activity"/>
    <property type="evidence" value="ECO:0007669"/>
    <property type="project" value="UniProtKB-EC"/>
</dbReference>
<sequence length="225" mass="23599">MAAESHRRAVAAAETGKFKDEIVPFTVLQWNSGVEQEVTVLVDDGPRPDVSLDGLARLKPSFAEDGRSTAGNSSQISDGAAALLLMRRQSAVDLGLASSIMGRFLGGSVQGCEPEEMGVGPVKATAALLQRFGLTAVDVDAWEINEAFVSQFLYCVRELGLEKALEVGKVNPHGGAIALGHPLGATGARLVTTLLHSMKRSDSEVGIVSMCVGTGMGMSGLFVRE</sequence>
<dbReference type="PROSITE" id="PS00737">
    <property type="entry name" value="THIOLASE_2"/>
    <property type="match status" value="1"/>
</dbReference>